<gene>
    <name evidence="1" type="ORF">HMPREF9195_02187</name>
</gene>
<proteinExistence type="predicted"/>
<accession>A0AA87TE04</accession>
<evidence type="ECO:0000313" key="2">
    <source>
        <dbReference type="Proteomes" id="UP000014634"/>
    </source>
</evidence>
<dbReference type="Proteomes" id="UP000014634">
    <property type="component" value="Unassembled WGS sequence"/>
</dbReference>
<dbReference type="RefSeq" id="WP_016524111.1">
    <property type="nucleotide sequence ID" value="NZ_KE332517.1"/>
</dbReference>
<reference evidence="1 2" key="1">
    <citation type="submission" date="2013-04" db="EMBL/GenBank/DDBJ databases">
        <title>The Genome Sequence of Treponema medium ATCC 700293.</title>
        <authorList>
            <consortium name="The Broad Institute Genomics Platform"/>
            <person name="Earl A."/>
            <person name="Ward D."/>
            <person name="Feldgarden M."/>
            <person name="Gevers D."/>
            <person name="Leonetti C."/>
            <person name="Blanton J.M."/>
            <person name="Dewhirst F.E."/>
            <person name="Izard J."/>
            <person name="Walker B."/>
            <person name="Young S."/>
            <person name="Zeng Q."/>
            <person name="Gargeya S."/>
            <person name="Fitzgerald M."/>
            <person name="Haas B."/>
            <person name="Abouelleil A."/>
            <person name="Allen A.W."/>
            <person name="Alvarado L."/>
            <person name="Arachchi H.M."/>
            <person name="Berlin A.M."/>
            <person name="Chapman S.B."/>
            <person name="Gainer-Dewar J."/>
            <person name="Goldberg J."/>
            <person name="Griggs A."/>
            <person name="Gujja S."/>
            <person name="Hansen M."/>
            <person name="Howarth C."/>
            <person name="Imamovic A."/>
            <person name="Ireland A."/>
            <person name="Larimer J."/>
            <person name="McCowan C."/>
            <person name="Murphy C."/>
            <person name="Pearson M."/>
            <person name="Poon T.W."/>
            <person name="Priest M."/>
            <person name="Roberts A."/>
            <person name="Saif S."/>
            <person name="Shea T."/>
            <person name="Sisk P."/>
            <person name="Sykes S."/>
            <person name="Wortman J."/>
            <person name="Nusbaum C."/>
            <person name="Birren B."/>
        </authorList>
    </citation>
    <scope>NUCLEOTIDE SEQUENCE [LARGE SCALE GENOMIC DNA]</scope>
    <source>
        <strain evidence="1 2">ATCC 700293</strain>
    </source>
</reference>
<evidence type="ECO:0000313" key="1">
    <source>
        <dbReference type="EMBL" id="EPF27689.1"/>
    </source>
</evidence>
<comment type="caution">
    <text evidence="1">The sequence shown here is derived from an EMBL/GenBank/DDBJ whole genome shotgun (WGS) entry which is preliminary data.</text>
</comment>
<name>A0AA87TE04_TREMD</name>
<dbReference type="EMBL" id="ATFE01000016">
    <property type="protein sequence ID" value="EPF27689.1"/>
    <property type="molecule type" value="Genomic_DNA"/>
</dbReference>
<protein>
    <submittedName>
        <fullName evidence="1">Uncharacterized protein</fullName>
    </submittedName>
</protein>
<organism evidence="1 2">
    <name type="scientific">Treponema medium ATCC 700293</name>
    <dbReference type="NCBI Taxonomy" id="1125700"/>
    <lineage>
        <taxon>Bacteria</taxon>
        <taxon>Pseudomonadati</taxon>
        <taxon>Spirochaetota</taxon>
        <taxon>Spirochaetia</taxon>
        <taxon>Spirochaetales</taxon>
        <taxon>Treponemataceae</taxon>
        <taxon>Treponema</taxon>
    </lineage>
</organism>
<dbReference type="AlphaFoldDB" id="A0AA87TE04"/>
<sequence>MSDELPIYQFSDSELKALISFFRKNLPLPDELYSLNAFAEKYIYRNLTIGEAEQLYGGR</sequence>